<protein>
    <submittedName>
        <fullName evidence="2">Uncharacterized protein</fullName>
    </submittedName>
</protein>
<keyword evidence="3" id="KW-1185">Reference proteome</keyword>
<dbReference type="EMBL" id="KQ851177">
    <property type="protein sequence ID" value="OAD46880.1"/>
    <property type="molecule type" value="Genomic_DNA"/>
</dbReference>
<gene>
    <name evidence="2" type="ORF">WN48_11279</name>
</gene>
<evidence type="ECO:0000313" key="2">
    <source>
        <dbReference type="EMBL" id="OAD46880.1"/>
    </source>
</evidence>
<feature type="region of interest" description="Disordered" evidence="1">
    <location>
        <begin position="135"/>
        <end position="161"/>
    </location>
</feature>
<reference evidence="2 3" key="1">
    <citation type="submission" date="2015-07" db="EMBL/GenBank/DDBJ databases">
        <title>The genome of Eufriesea mexicana.</title>
        <authorList>
            <person name="Pan H."/>
            <person name="Kapheim K."/>
        </authorList>
    </citation>
    <scope>NUCLEOTIDE SEQUENCE [LARGE SCALE GENOMIC DNA]</scope>
    <source>
        <strain evidence="2">0111107269</strain>
        <tissue evidence="2">Whole body</tissue>
    </source>
</reference>
<feature type="compositionally biased region" description="Basic and acidic residues" evidence="1">
    <location>
        <begin position="146"/>
        <end position="161"/>
    </location>
</feature>
<sequence length="161" mass="18726">MVDYFDGTGNGYDRWEMQVRILRTGTNCPQNRTRCWQGVSSSRKGPGVVPIEVQTHRYGDRRVLEEAMQYVPSSTELSCAKVAVQREKHGGRARHSASLQDQAYMHKFQTKTDLLDVFEKVSWQNRNDVVEKKIEDQDEQQAVPHKGKDDTFEWQRVREIP</sequence>
<dbReference type="AlphaFoldDB" id="A0A310S9P6"/>
<evidence type="ECO:0000313" key="3">
    <source>
        <dbReference type="Proteomes" id="UP000250275"/>
    </source>
</evidence>
<organism evidence="2 3">
    <name type="scientific">Eufriesea mexicana</name>
    <dbReference type="NCBI Taxonomy" id="516756"/>
    <lineage>
        <taxon>Eukaryota</taxon>
        <taxon>Metazoa</taxon>
        <taxon>Ecdysozoa</taxon>
        <taxon>Arthropoda</taxon>
        <taxon>Hexapoda</taxon>
        <taxon>Insecta</taxon>
        <taxon>Pterygota</taxon>
        <taxon>Neoptera</taxon>
        <taxon>Endopterygota</taxon>
        <taxon>Hymenoptera</taxon>
        <taxon>Apocrita</taxon>
        <taxon>Aculeata</taxon>
        <taxon>Apoidea</taxon>
        <taxon>Anthophila</taxon>
        <taxon>Apidae</taxon>
        <taxon>Eufriesea</taxon>
    </lineage>
</organism>
<accession>A0A310S9P6</accession>
<evidence type="ECO:0000256" key="1">
    <source>
        <dbReference type="SAM" id="MobiDB-lite"/>
    </source>
</evidence>
<proteinExistence type="predicted"/>
<name>A0A310S9P6_9HYME</name>
<dbReference type="Proteomes" id="UP000250275">
    <property type="component" value="Unassembled WGS sequence"/>
</dbReference>